<organism evidence="1 2">
    <name type="scientific">Petrolisthes manimaculis</name>
    <dbReference type="NCBI Taxonomy" id="1843537"/>
    <lineage>
        <taxon>Eukaryota</taxon>
        <taxon>Metazoa</taxon>
        <taxon>Ecdysozoa</taxon>
        <taxon>Arthropoda</taxon>
        <taxon>Crustacea</taxon>
        <taxon>Multicrustacea</taxon>
        <taxon>Malacostraca</taxon>
        <taxon>Eumalacostraca</taxon>
        <taxon>Eucarida</taxon>
        <taxon>Decapoda</taxon>
        <taxon>Pleocyemata</taxon>
        <taxon>Anomura</taxon>
        <taxon>Galatheoidea</taxon>
        <taxon>Porcellanidae</taxon>
        <taxon>Petrolisthes</taxon>
    </lineage>
</organism>
<evidence type="ECO:0000313" key="1">
    <source>
        <dbReference type="EMBL" id="KAK4287215.1"/>
    </source>
</evidence>
<dbReference type="Proteomes" id="UP001292094">
    <property type="component" value="Unassembled WGS sequence"/>
</dbReference>
<dbReference type="EMBL" id="JAWZYT010007008">
    <property type="protein sequence ID" value="KAK4287215.1"/>
    <property type="molecule type" value="Genomic_DNA"/>
</dbReference>
<proteinExistence type="predicted"/>
<evidence type="ECO:0000313" key="2">
    <source>
        <dbReference type="Proteomes" id="UP001292094"/>
    </source>
</evidence>
<gene>
    <name evidence="1" type="ORF">Pmani_039709</name>
</gene>
<dbReference type="AlphaFoldDB" id="A0AAE1NDK9"/>
<protein>
    <submittedName>
        <fullName evidence="1">Uncharacterized protein</fullName>
    </submittedName>
</protein>
<comment type="caution">
    <text evidence="1">The sequence shown here is derived from an EMBL/GenBank/DDBJ whole genome shotgun (WGS) entry which is preliminary data.</text>
</comment>
<reference evidence="1" key="1">
    <citation type="submission" date="2023-11" db="EMBL/GenBank/DDBJ databases">
        <title>Genome assemblies of two species of porcelain crab, Petrolisthes cinctipes and Petrolisthes manimaculis (Anomura: Porcellanidae).</title>
        <authorList>
            <person name="Angst P."/>
        </authorList>
    </citation>
    <scope>NUCLEOTIDE SEQUENCE</scope>
    <source>
        <strain evidence="1">PB745_02</strain>
        <tissue evidence="1">Gill</tissue>
    </source>
</reference>
<sequence>MLLESRIRYLVVAPRVVVAGGVYRAVVNTLPPAPLLIVKLSLLHLNVRVAAVEHLCSPDSPQVLELKVRKEGCSLYLLVGKEGVKGGGSNTQTTTNNHLN</sequence>
<keyword evidence="2" id="KW-1185">Reference proteome</keyword>
<name>A0AAE1NDK9_9EUCA</name>
<accession>A0AAE1NDK9</accession>